<feature type="compositionally biased region" description="Basic residues" evidence="1">
    <location>
        <begin position="14"/>
        <end position="24"/>
    </location>
</feature>
<gene>
    <name evidence="2" type="ORF">D9611_002650</name>
</gene>
<feature type="region of interest" description="Disordered" evidence="1">
    <location>
        <begin position="251"/>
        <end position="281"/>
    </location>
</feature>
<feature type="compositionally biased region" description="Basic and acidic residues" evidence="1">
    <location>
        <begin position="49"/>
        <end position="70"/>
    </location>
</feature>
<feature type="compositionally biased region" description="Low complexity" evidence="1">
    <location>
        <begin position="440"/>
        <end position="456"/>
    </location>
</feature>
<proteinExistence type="predicted"/>
<feature type="compositionally biased region" description="Low complexity" evidence="1">
    <location>
        <begin position="712"/>
        <end position="723"/>
    </location>
</feature>
<comment type="caution">
    <text evidence="2">The sequence shown here is derived from an EMBL/GenBank/DDBJ whole genome shotgun (WGS) entry which is preliminary data.</text>
</comment>
<dbReference type="EMBL" id="JAACJK010000109">
    <property type="protein sequence ID" value="KAF5333513.1"/>
    <property type="molecule type" value="Genomic_DNA"/>
</dbReference>
<feature type="region of interest" description="Disordered" evidence="1">
    <location>
        <begin position="366"/>
        <end position="401"/>
    </location>
</feature>
<accession>A0A8H5C1X8</accession>
<feature type="compositionally biased region" description="Low complexity" evidence="1">
    <location>
        <begin position="550"/>
        <end position="571"/>
    </location>
</feature>
<evidence type="ECO:0000256" key="1">
    <source>
        <dbReference type="SAM" id="MobiDB-lite"/>
    </source>
</evidence>
<feature type="compositionally biased region" description="Acidic residues" evidence="1">
    <location>
        <begin position="626"/>
        <end position="636"/>
    </location>
</feature>
<dbReference type="OrthoDB" id="3254377at2759"/>
<feature type="compositionally biased region" description="Low complexity" evidence="1">
    <location>
        <begin position="376"/>
        <end position="399"/>
    </location>
</feature>
<feature type="region of interest" description="Disordered" evidence="1">
    <location>
        <begin position="440"/>
        <end position="469"/>
    </location>
</feature>
<feature type="compositionally biased region" description="Polar residues" evidence="1">
    <location>
        <begin position="1"/>
        <end position="11"/>
    </location>
</feature>
<feature type="compositionally biased region" description="Polar residues" evidence="1">
    <location>
        <begin position="25"/>
        <end position="34"/>
    </location>
</feature>
<feature type="region of interest" description="Disordered" evidence="1">
    <location>
        <begin position="1"/>
        <end position="96"/>
    </location>
</feature>
<feature type="compositionally biased region" description="Low complexity" evidence="1">
    <location>
        <begin position="744"/>
        <end position="756"/>
    </location>
</feature>
<feature type="region of interest" description="Disordered" evidence="1">
    <location>
        <begin position="110"/>
        <end position="165"/>
    </location>
</feature>
<feature type="compositionally biased region" description="Low complexity" evidence="1">
    <location>
        <begin position="265"/>
        <end position="279"/>
    </location>
</feature>
<organism evidence="2 3">
    <name type="scientific">Ephemerocybe angulata</name>
    <dbReference type="NCBI Taxonomy" id="980116"/>
    <lineage>
        <taxon>Eukaryota</taxon>
        <taxon>Fungi</taxon>
        <taxon>Dikarya</taxon>
        <taxon>Basidiomycota</taxon>
        <taxon>Agaricomycotina</taxon>
        <taxon>Agaricomycetes</taxon>
        <taxon>Agaricomycetidae</taxon>
        <taxon>Agaricales</taxon>
        <taxon>Agaricineae</taxon>
        <taxon>Psathyrellaceae</taxon>
        <taxon>Ephemerocybe</taxon>
    </lineage>
</organism>
<feature type="compositionally biased region" description="Polar residues" evidence="1">
    <location>
        <begin position="669"/>
        <end position="690"/>
    </location>
</feature>
<sequence length="928" mass="99713">MAYNAQPSFSSPPRKGRQKPRKTTLRISPDNTTLPEYHQALRSAPAWSQDRELGREQHRDEQVFSDRPPDYPDSAEEADEETELDNDDPEPSRYPALHQPLFLQKPQQHFYSRHQHSYSNPPHTASPRRQKKFLQQQQQHAGPSTPSHKRRHSSTAVLRSRTDSEDVDSYLDSLLERSVHALEMSNTLLESSISTRATMSALLTAPEYHAGHAESALEARAIGLSSNLLRNWDVQEGWTEQLDMIKQGVDSLFNDDEDGGSRALPSGSISKSMPPSSSPLADISRASMEDLRYQVQPQSSSQLRLAPQDRATLVSPPPRALTMHIDATSSISSPTLVSFQTPQLDPILDFSAGEIMLPSTLGKRPSLPSFPHSLGSTPTTRFSSSTGSSSTAQLPSSSSMRNFSPALEPFLTDRLAEPSTPAYNMLSNLAARSSAVSLSLSTPTAPQPSTSSAVPAGLRRKPSVTASEPSSFVSSFLSSVASLRRRNSSPPPAADSLDLLSPCTPHMSPQSRSIRSLHRHLPSSPSHSRNGSPIMSKRRSVSADQHSLASSSRSTSSGRSGRSASGRVQRSPAMHVRQMTPPTEGTDEDMSSSSEGNGCVAKKTVVSLRKILDEMPPPAQPPPPLPEEDQDEDDAESFVFIPQPLHPKVTSRKPPAFMPRSPAVAPFAGTSTATASISRMFTKGVHTSSTRPREPPLKSVMKKRGLPGDGSGASPSPSPSVSSFQMGAQGSEGGSGVDTPPPGTAQAPASASASAGDGVNGEAPKTAVEAVKELSHSNSSSSSSIAANLGTLVTRALLKSTPSNTPPSSGMSTPKRISFATLPESYASTKPEGEAGSVSRKRDASSRKARRKKRLSGGAEDDELDGDTLRSRSRRNVKEENSSWWAGWLSGSDGYGGRERERVEDRVTRRMGMTMGMHSGGVLDEWGI</sequence>
<feature type="compositionally biased region" description="Pro residues" evidence="1">
    <location>
        <begin position="615"/>
        <end position="625"/>
    </location>
</feature>
<evidence type="ECO:0000313" key="3">
    <source>
        <dbReference type="Proteomes" id="UP000541558"/>
    </source>
</evidence>
<reference evidence="2 3" key="1">
    <citation type="journal article" date="2020" name="ISME J.">
        <title>Uncovering the hidden diversity of litter-decomposition mechanisms in mushroom-forming fungi.</title>
        <authorList>
            <person name="Floudas D."/>
            <person name="Bentzer J."/>
            <person name="Ahren D."/>
            <person name="Johansson T."/>
            <person name="Persson P."/>
            <person name="Tunlid A."/>
        </authorList>
    </citation>
    <scope>NUCLEOTIDE SEQUENCE [LARGE SCALE GENOMIC DNA]</scope>
    <source>
        <strain evidence="2 3">CBS 175.51</strain>
    </source>
</reference>
<protein>
    <submittedName>
        <fullName evidence="2">Uncharacterized protein</fullName>
    </submittedName>
</protein>
<keyword evidence="3" id="KW-1185">Reference proteome</keyword>
<evidence type="ECO:0000313" key="2">
    <source>
        <dbReference type="EMBL" id="KAF5333513.1"/>
    </source>
</evidence>
<feature type="region of interest" description="Disordered" evidence="1">
    <location>
        <begin position="484"/>
        <end position="785"/>
    </location>
</feature>
<feature type="region of interest" description="Disordered" evidence="1">
    <location>
        <begin position="820"/>
        <end position="881"/>
    </location>
</feature>
<dbReference type="Proteomes" id="UP000541558">
    <property type="component" value="Unassembled WGS sequence"/>
</dbReference>
<feature type="compositionally biased region" description="Acidic residues" evidence="1">
    <location>
        <begin position="73"/>
        <end position="89"/>
    </location>
</feature>
<name>A0A8H5C1X8_9AGAR</name>
<dbReference type="AlphaFoldDB" id="A0A8H5C1X8"/>